<evidence type="ECO:0000256" key="1">
    <source>
        <dbReference type="ARBA" id="ARBA00006484"/>
    </source>
</evidence>
<gene>
    <name evidence="3" type="ORF">FHR92_004445</name>
</gene>
<dbReference type="SUPFAM" id="SSF51735">
    <property type="entry name" value="NAD(P)-binding Rossmann-fold domains"/>
    <property type="match status" value="1"/>
</dbReference>
<sequence>MSTGWTKDNMPDLTEKVVIITGASSGLGLETAKAMAEKNATVILAVRNMEKGQAALDKIKTVHAGVKARLMKLDLADLGSVRTFATQFLSDYGTTDLSPSLAAII</sequence>
<dbReference type="PANTHER" id="PTHR24320">
    <property type="entry name" value="RETINOL DEHYDROGENASE"/>
    <property type="match status" value="1"/>
</dbReference>
<keyword evidence="4" id="KW-1185">Reference proteome</keyword>
<keyword evidence="2" id="KW-0560">Oxidoreductase</keyword>
<evidence type="ECO:0000313" key="3">
    <source>
        <dbReference type="EMBL" id="MBA9087952.1"/>
    </source>
</evidence>
<dbReference type="GO" id="GO:0016491">
    <property type="term" value="F:oxidoreductase activity"/>
    <property type="evidence" value="ECO:0007669"/>
    <property type="project" value="UniProtKB-KW"/>
</dbReference>
<comment type="caution">
    <text evidence="3">The sequence shown here is derived from an EMBL/GenBank/DDBJ whole genome shotgun (WGS) entry which is preliminary data.</text>
</comment>
<proteinExistence type="inferred from homology"/>
<protein>
    <submittedName>
        <fullName evidence="3">NAD(P)-dependent dehydrogenase (Short-subunit alcohol dehydrogenase family)</fullName>
    </submittedName>
</protein>
<dbReference type="PANTHER" id="PTHR24320:SF148">
    <property type="entry name" value="NAD(P)-BINDING ROSSMANN-FOLD SUPERFAMILY PROTEIN"/>
    <property type="match status" value="1"/>
</dbReference>
<dbReference type="Proteomes" id="UP000567067">
    <property type="component" value="Unassembled WGS sequence"/>
</dbReference>
<organism evidence="3 4">
    <name type="scientific">Fontibacillus solani</name>
    <dbReference type="NCBI Taxonomy" id="1572857"/>
    <lineage>
        <taxon>Bacteria</taxon>
        <taxon>Bacillati</taxon>
        <taxon>Bacillota</taxon>
        <taxon>Bacilli</taxon>
        <taxon>Bacillales</taxon>
        <taxon>Paenibacillaceae</taxon>
        <taxon>Fontibacillus</taxon>
    </lineage>
</organism>
<reference evidence="3 4" key="1">
    <citation type="submission" date="2020-08" db="EMBL/GenBank/DDBJ databases">
        <title>Genomic Encyclopedia of Type Strains, Phase III (KMG-III): the genomes of soil and plant-associated and newly described type strains.</title>
        <authorList>
            <person name="Whitman W."/>
        </authorList>
    </citation>
    <scope>NUCLEOTIDE SEQUENCE [LARGE SCALE GENOMIC DNA]</scope>
    <source>
        <strain evidence="3 4">CECT 8693</strain>
    </source>
</reference>
<dbReference type="EMBL" id="JACJIP010000038">
    <property type="protein sequence ID" value="MBA9087952.1"/>
    <property type="molecule type" value="Genomic_DNA"/>
</dbReference>
<evidence type="ECO:0000256" key="2">
    <source>
        <dbReference type="ARBA" id="ARBA00023002"/>
    </source>
</evidence>
<name>A0A7W3SXD5_9BACL</name>
<accession>A0A7W3SXD5</accession>
<dbReference type="Gene3D" id="3.40.50.720">
    <property type="entry name" value="NAD(P)-binding Rossmann-like Domain"/>
    <property type="match status" value="1"/>
</dbReference>
<evidence type="ECO:0000313" key="4">
    <source>
        <dbReference type="Proteomes" id="UP000567067"/>
    </source>
</evidence>
<dbReference type="InterPro" id="IPR002347">
    <property type="entry name" value="SDR_fam"/>
</dbReference>
<dbReference type="InterPro" id="IPR036291">
    <property type="entry name" value="NAD(P)-bd_dom_sf"/>
</dbReference>
<dbReference type="AlphaFoldDB" id="A0A7W3SXD5"/>
<comment type="similarity">
    <text evidence="1">Belongs to the short-chain dehydrogenases/reductases (SDR) family.</text>
</comment>
<dbReference type="Pfam" id="PF00106">
    <property type="entry name" value="adh_short"/>
    <property type="match status" value="1"/>
</dbReference>